<organism evidence="1">
    <name type="scientific">uncultured bacterium A1Q1_fos_1093</name>
    <dbReference type="NCBI Taxonomy" id="1256542"/>
    <lineage>
        <taxon>Bacteria</taxon>
        <taxon>environmental samples</taxon>
    </lineage>
</organism>
<dbReference type="EMBL" id="JX649898">
    <property type="protein sequence ID" value="AGC72302.1"/>
    <property type="molecule type" value="Genomic_DNA"/>
</dbReference>
<name>L7VT50_9BACT</name>
<protein>
    <submittedName>
        <fullName evidence="1">Uncharacterized protein</fullName>
    </submittedName>
</protein>
<evidence type="ECO:0000313" key="1">
    <source>
        <dbReference type="EMBL" id="AGC72302.1"/>
    </source>
</evidence>
<accession>L7VT50</accession>
<proteinExistence type="predicted"/>
<dbReference type="AlphaFoldDB" id="L7VT50"/>
<sequence>MVIFFSVKVKMTELFFSHFRSVKLGKKAAKPKLSKSSRFGKFNVRNISYKKFGITKLFVYVCYEIIRR</sequence>
<reference evidence="1" key="1">
    <citation type="submission" date="2012-09" db="EMBL/GenBank/DDBJ databases">
        <title>Metagenomic Characterization of a Microbial Community in Wastewater Detects High Levels of Antibiotic Resistance.</title>
        <authorList>
            <person name="Abrams M."/>
            <person name="Caldwell A."/>
            <person name="Vandaei E."/>
            <person name="Lee W."/>
            <person name="Perrott J."/>
            <person name="Khan S.Y."/>
            <person name="Ta J."/>
            <person name="Romero D."/>
            <person name="Nguyen V."/>
            <person name="Pourmand N."/>
            <person name="Ouverney C.C."/>
        </authorList>
    </citation>
    <scope>NUCLEOTIDE SEQUENCE</scope>
</reference>